<dbReference type="Proteomes" id="UP000003150">
    <property type="component" value="Unassembled WGS sequence"/>
</dbReference>
<protein>
    <submittedName>
        <fullName evidence="2">Uncharacterized protein</fullName>
    </submittedName>
</protein>
<evidence type="ECO:0000313" key="2">
    <source>
        <dbReference type="EMBL" id="EFF79652.1"/>
    </source>
</evidence>
<comment type="caution">
    <text evidence="2">The sequence shown here is derived from an EMBL/GenBank/DDBJ whole genome shotgun (WGS) entry which is preliminary data.</text>
</comment>
<evidence type="ECO:0000256" key="1">
    <source>
        <dbReference type="SAM" id="MobiDB-lite"/>
    </source>
</evidence>
<accession>D4TZN0</accession>
<proteinExistence type="predicted"/>
<name>D4TZN0_9ACTO</name>
<gene>
    <name evidence="2" type="ORF">HMPREF0970_01412</name>
</gene>
<dbReference type="HOGENOM" id="CLU_1597859_0_0_11"/>
<sequence length="167" mass="16909">MKGTSSAGVRAPTGAIVIWSEEENPDRNDVPKVVSAGQATLRRIEGPESGEKVVVADWPAVLVDALGVGVASGVPEGEGVAEADGLGLAGELAGATHPALRSVSGKSAIEREARSQKPVLPDSDRAPRSASPSGRAMISVAFDRSAATKASDWRSRARCAGSVAVGA</sequence>
<dbReference type="EMBL" id="ACYT02000043">
    <property type="protein sequence ID" value="EFF79652.1"/>
    <property type="molecule type" value="Genomic_DNA"/>
</dbReference>
<organism evidence="2 3">
    <name type="scientific">Schaalia odontolytica F0309</name>
    <dbReference type="NCBI Taxonomy" id="649742"/>
    <lineage>
        <taxon>Bacteria</taxon>
        <taxon>Bacillati</taxon>
        <taxon>Actinomycetota</taxon>
        <taxon>Actinomycetes</taxon>
        <taxon>Actinomycetales</taxon>
        <taxon>Actinomycetaceae</taxon>
        <taxon>Schaalia</taxon>
    </lineage>
</organism>
<reference evidence="2 3" key="1">
    <citation type="submission" date="2009-10" db="EMBL/GenBank/DDBJ databases">
        <authorList>
            <person name="Weinstock G."/>
            <person name="Sodergren E."/>
            <person name="Clifton S."/>
            <person name="Fulton L."/>
            <person name="Fulton B."/>
            <person name="Courtney L."/>
            <person name="Fronick C."/>
            <person name="Harrison M."/>
            <person name="Strong C."/>
            <person name="Farmer C."/>
            <person name="Delahaunty K."/>
            <person name="Markovic C."/>
            <person name="Hall O."/>
            <person name="Minx P."/>
            <person name="Tomlinson C."/>
            <person name="Mitreva M."/>
            <person name="Nelson J."/>
            <person name="Hou S."/>
            <person name="Wollam A."/>
            <person name="Pepin K.H."/>
            <person name="Johnson M."/>
            <person name="Bhonagiri V."/>
            <person name="Nash W.E."/>
            <person name="Warren W."/>
            <person name="Chinwalla A."/>
            <person name="Mardis E.R."/>
            <person name="Wilson R.K."/>
        </authorList>
    </citation>
    <scope>NUCLEOTIDE SEQUENCE [LARGE SCALE GENOMIC DNA]</scope>
    <source>
        <strain evidence="2 3">F0309</strain>
    </source>
</reference>
<feature type="non-terminal residue" evidence="2">
    <location>
        <position position="167"/>
    </location>
</feature>
<feature type="region of interest" description="Disordered" evidence="1">
    <location>
        <begin position="97"/>
        <end position="136"/>
    </location>
</feature>
<dbReference type="AlphaFoldDB" id="D4TZN0"/>
<evidence type="ECO:0000313" key="3">
    <source>
        <dbReference type="Proteomes" id="UP000003150"/>
    </source>
</evidence>